<name>A0A139SNX9_9GAMM</name>
<sequence>MDKQALLKRHRKRNRYKLLVLLLVLLVASLLDWRWFFPLALMIWLAQEAWFSDHQFYSAKVDYRYRFPEDARCLPLPLKGSRLHLPEADLHGSDTLIVQVKLKASLLGRLFDPGLIAGDNRQDFERGACGIRYFNLSGQEQALMGAGLPLNARFCRIIGEPRLYAFNHPDYTQKRLLILAPHADDAELAAFGLYSRAQEVAIVTLTQGEIEASHYRRFNLDKACAAQLKGRLRTWDSLAIPLWGGVPQSRCVQLGYFCMQLPAMLAAPEQRFASRESLETDIRAARAHNPLRLPADHDGLPTGHNLLADLAALLEHFRPEVVVTPHPQIDAHADHIATTAALKQALRQSQWQPHSLLLYANHLHDNDRWPMGRASDGVALPPHFDDQGEPLRPWSLSLNAAQQLDKAQSLAMQHDLQTPLPMKKRLRRRIQSLLAARRWPNSGEDEFFRKAVRRHELFFMEDSFPSMSEGE</sequence>
<proteinExistence type="predicted"/>
<reference evidence="1 2" key="1">
    <citation type="submission" date="2016-02" db="EMBL/GenBank/DDBJ databases">
        <authorList>
            <person name="Wen L."/>
            <person name="He K."/>
            <person name="Yang H."/>
        </authorList>
    </citation>
    <scope>NUCLEOTIDE SEQUENCE [LARGE SCALE GENOMIC DNA]</scope>
    <source>
        <strain evidence="1 2">CV58</strain>
    </source>
</reference>
<dbReference type="SUPFAM" id="SSF102588">
    <property type="entry name" value="LmbE-like"/>
    <property type="match status" value="1"/>
</dbReference>
<dbReference type="EMBL" id="LSZO01000184">
    <property type="protein sequence ID" value="KXU36305.1"/>
    <property type="molecule type" value="Genomic_DNA"/>
</dbReference>
<evidence type="ECO:0000313" key="1">
    <source>
        <dbReference type="EMBL" id="KXU36305.1"/>
    </source>
</evidence>
<dbReference type="AlphaFoldDB" id="A0A139SNX9"/>
<comment type="caution">
    <text evidence="1">The sequence shown here is derived from an EMBL/GenBank/DDBJ whole genome shotgun (WGS) entry which is preliminary data.</text>
</comment>
<gene>
    <name evidence="1" type="ORF">AXE65_05305</name>
</gene>
<evidence type="ECO:0000313" key="2">
    <source>
        <dbReference type="Proteomes" id="UP000072660"/>
    </source>
</evidence>
<dbReference type="PANTHER" id="PTHR12993">
    <property type="entry name" value="N-ACETYLGLUCOSAMINYL-PHOSPHATIDYLINOSITOL DE-N-ACETYLASE-RELATED"/>
    <property type="match status" value="1"/>
</dbReference>
<dbReference type="Gene3D" id="3.40.50.10320">
    <property type="entry name" value="LmbE-like"/>
    <property type="match status" value="1"/>
</dbReference>
<dbReference type="InterPro" id="IPR003737">
    <property type="entry name" value="GlcNAc_PI_deacetylase-related"/>
</dbReference>
<dbReference type="InterPro" id="IPR024078">
    <property type="entry name" value="LmbE-like_dom_sf"/>
</dbReference>
<dbReference type="Pfam" id="PF02585">
    <property type="entry name" value="PIG-L"/>
    <property type="match status" value="1"/>
</dbReference>
<protein>
    <submittedName>
        <fullName evidence="1">GlcNAc-PI de-N-acetylase</fullName>
    </submittedName>
</protein>
<dbReference type="PANTHER" id="PTHR12993:SF29">
    <property type="entry name" value="BLR3841 PROTEIN"/>
    <property type="match status" value="1"/>
</dbReference>
<organism evidence="1 2">
    <name type="scientific">Ventosimonas gracilis</name>
    <dbReference type="NCBI Taxonomy" id="1680762"/>
    <lineage>
        <taxon>Bacteria</taxon>
        <taxon>Pseudomonadati</taxon>
        <taxon>Pseudomonadota</taxon>
        <taxon>Gammaproteobacteria</taxon>
        <taxon>Pseudomonadales</taxon>
        <taxon>Ventosimonadaceae</taxon>
        <taxon>Ventosimonas</taxon>
    </lineage>
</organism>
<dbReference type="GO" id="GO:0016811">
    <property type="term" value="F:hydrolase activity, acting on carbon-nitrogen (but not peptide) bonds, in linear amides"/>
    <property type="evidence" value="ECO:0007669"/>
    <property type="project" value="TreeGrafter"/>
</dbReference>
<dbReference type="Proteomes" id="UP000072660">
    <property type="component" value="Unassembled WGS sequence"/>
</dbReference>
<dbReference type="RefSeq" id="WP_068391853.1">
    <property type="nucleotide sequence ID" value="NZ_LSZO01000184.1"/>
</dbReference>
<accession>A0A139SNX9</accession>
<keyword evidence="2" id="KW-1185">Reference proteome</keyword>
<dbReference type="OrthoDB" id="7007936at2"/>